<dbReference type="EMBL" id="GBXM01057691">
    <property type="protein sequence ID" value="JAH50886.1"/>
    <property type="molecule type" value="Transcribed_RNA"/>
</dbReference>
<reference evidence="1" key="1">
    <citation type="submission" date="2014-11" db="EMBL/GenBank/DDBJ databases">
        <authorList>
            <person name="Amaro Gonzalez C."/>
        </authorList>
    </citation>
    <scope>NUCLEOTIDE SEQUENCE</scope>
</reference>
<organism evidence="1">
    <name type="scientific">Anguilla anguilla</name>
    <name type="common">European freshwater eel</name>
    <name type="synonym">Muraena anguilla</name>
    <dbReference type="NCBI Taxonomy" id="7936"/>
    <lineage>
        <taxon>Eukaryota</taxon>
        <taxon>Metazoa</taxon>
        <taxon>Chordata</taxon>
        <taxon>Craniata</taxon>
        <taxon>Vertebrata</taxon>
        <taxon>Euteleostomi</taxon>
        <taxon>Actinopterygii</taxon>
        <taxon>Neopterygii</taxon>
        <taxon>Teleostei</taxon>
        <taxon>Anguilliformes</taxon>
        <taxon>Anguillidae</taxon>
        <taxon>Anguilla</taxon>
    </lineage>
</organism>
<accession>A0A0E9TBB8</accession>
<sequence>MSYVMHLS</sequence>
<protein>
    <submittedName>
        <fullName evidence="1">Uncharacterized protein</fullName>
    </submittedName>
</protein>
<proteinExistence type="predicted"/>
<evidence type="ECO:0000313" key="1">
    <source>
        <dbReference type="EMBL" id="JAH50886.1"/>
    </source>
</evidence>
<name>A0A0E9TBB8_ANGAN</name>
<reference evidence="1" key="2">
    <citation type="journal article" date="2015" name="Fish Shellfish Immunol.">
        <title>Early steps in the European eel (Anguilla anguilla)-Vibrio vulnificus interaction in the gills: Role of the RtxA13 toxin.</title>
        <authorList>
            <person name="Callol A."/>
            <person name="Pajuelo D."/>
            <person name="Ebbesson L."/>
            <person name="Teles M."/>
            <person name="MacKenzie S."/>
            <person name="Amaro C."/>
        </authorList>
    </citation>
    <scope>NUCLEOTIDE SEQUENCE</scope>
</reference>